<gene>
    <name evidence="1" type="ORF">U0070_020961</name>
</gene>
<accession>A0AAW0IIE3</accession>
<comment type="caution">
    <text evidence="1">The sequence shown here is derived from an EMBL/GenBank/DDBJ whole genome shotgun (WGS) entry which is preliminary data.</text>
</comment>
<dbReference type="AlphaFoldDB" id="A0AAW0IIE3"/>
<protein>
    <submittedName>
        <fullName evidence="1">Uncharacterized protein</fullName>
    </submittedName>
</protein>
<evidence type="ECO:0000313" key="2">
    <source>
        <dbReference type="Proteomes" id="UP001488838"/>
    </source>
</evidence>
<keyword evidence="2" id="KW-1185">Reference proteome</keyword>
<dbReference type="Gene3D" id="3.30.1370.30">
    <property type="match status" value="1"/>
</dbReference>
<dbReference type="EMBL" id="JBBHLL010000126">
    <property type="protein sequence ID" value="KAK7814102.1"/>
    <property type="molecule type" value="Genomic_DNA"/>
</dbReference>
<organism evidence="1 2">
    <name type="scientific">Myodes glareolus</name>
    <name type="common">Bank vole</name>
    <name type="synonym">Clethrionomys glareolus</name>
    <dbReference type="NCBI Taxonomy" id="447135"/>
    <lineage>
        <taxon>Eukaryota</taxon>
        <taxon>Metazoa</taxon>
        <taxon>Chordata</taxon>
        <taxon>Craniata</taxon>
        <taxon>Vertebrata</taxon>
        <taxon>Euteleostomi</taxon>
        <taxon>Mammalia</taxon>
        <taxon>Eutheria</taxon>
        <taxon>Euarchontoglires</taxon>
        <taxon>Glires</taxon>
        <taxon>Rodentia</taxon>
        <taxon>Myomorpha</taxon>
        <taxon>Muroidea</taxon>
        <taxon>Cricetidae</taxon>
        <taxon>Arvicolinae</taxon>
        <taxon>Myodes</taxon>
    </lineage>
</organism>
<reference evidence="1 2" key="1">
    <citation type="journal article" date="2023" name="bioRxiv">
        <title>Conserved and derived expression patterns and positive selection on dental genes reveal complex evolutionary context of ever-growing rodent molars.</title>
        <authorList>
            <person name="Calamari Z.T."/>
            <person name="Song A."/>
            <person name="Cohen E."/>
            <person name="Akter M."/>
            <person name="Roy R.D."/>
            <person name="Hallikas O."/>
            <person name="Christensen M.M."/>
            <person name="Li P."/>
            <person name="Marangoni P."/>
            <person name="Jernvall J."/>
            <person name="Klein O.D."/>
        </authorList>
    </citation>
    <scope>NUCLEOTIDE SEQUENCE [LARGE SCALE GENOMIC DNA]</scope>
    <source>
        <strain evidence="1">V071</strain>
    </source>
</reference>
<sequence>MWGSAYLGLLGAGIKGVHHYTQDHESFEDWRQFLEYSALYTLKSFRTITMVPVNILADVLRSINNAERRGRHHGPIRPCSRASVPRRDDEAWLRCRAQD</sequence>
<proteinExistence type="predicted"/>
<dbReference type="Proteomes" id="UP001488838">
    <property type="component" value="Unassembled WGS sequence"/>
</dbReference>
<name>A0AAW0IIE3_MYOGA</name>
<evidence type="ECO:0000313" key="1">
    <source>
        <dbReference type="EMBL" id="KAK7814102.1"/>
    </source>
</evidence>